<name>A0AAD4MW24_9BILA</name>
<dbReference type="Proteomes" id="UP001201812">
    <property type="component" value="Unassembled WGS sequence"/>
</dbReference>
<comment type="caution">
    <text evidence="4">The sequence shown here is derived from an EMBL/GenBank/DDBJ whole genome shotgun (WGS) entry which is preliminary data.</text>
</comment>
<proteinExistence type="inferred from homology"/>
<keyword evidence="5" id="KW-1185">Reference proteome</keyword>
<dbReference type="InterPro" id="IPR038286">
    <property type="entry name" value="IPK_sf"/>
</dbReference>
<dbReference type="GO" id="GO:0032958">
    <property type="term" value="P:inositol phosphate biosynthetic process"/>
    <property type="evidence" value="ECO:0007669"/>
    <property type="project" value="InterPro"/>
</dbReference>
<evidence type="ECO:0000256" key="1">
    <source>
        <dbReference type="ARBA" id="ARBA00007374"/>
    </source>
</evidence>
<reference evidence="4" key="1">
    <citation type="submission" date="2022-01" db="EMBL/GenBank/DDBJ databases">
        <title>Genome Sequence Resource for Two Populations of Ditylenchus destructor, the Migratory Endoparasitic Phytonematode.</title>
        <authorList>
            <person name="Zhang H."/>
            <person name="Lin R."/>
            <person name="Xie B."/>
        </authorList>
    </citation>
    <scope>NUCLEOTIDE SEQUENCE</scope>
    <source>
        <strain evidence="4">BazhouSP</strain>
    </source>
</reference>
<evidence type="ECO:0000313" key="4">
    <source>
        <dbReference type="EMBL" id="KAI1705369.1"/>
    </source>
</evidence>
<evidence type="ECO:0000256" key="3">
    <source>
        <dbReference type="ARBA" id="ARBA00022777"/>
    </source>
</evidence>
<evidence type="ECO:0000313" key="5">
    <source>
        <dbReference type="Proteomes" id="UP001201812"/>
    </source>
</evidence>
<dbReference type="InterPro" id="IPR005522">
    <property type="entry name" value="IPK"/>
</dbReference>
<keyword evidence="3 4" id="KW-0418">Kinase</keyword>
<evidence type="ECO:0000256" key="2">
    <source>
        <dbReference type="ARBA" id="ARBA00022679"/>
    </source>
</evidence>
<dbReference type="Pfam" id="PF03770">
    <property type="entry name" value="IPK"/>
    <property type="match status" value="1"/>
</dbReference>
<protein>
    <submittedName>
        <fullName evidence="4">Inositol polyphosphate kinase domain-containing protein</fullName>
    </submittedName>
</protein>
<dbReference type="AlphaFoldDB" id="A0AAD4MW24"/>
<dbReference type="Gene3D" id="3.30.470.160">
    <property type="entry name" value="Inositol polyphosphate kinase"/>
    <property type="match status" value="1"/>
</dbReference>
<dbReference type="EMBL" id="JAKKPZ010000057">
    <property type="protein sequence ID" value="KAI1705369.1"/>
    <property type="molecule type" value="Genomic_DNA"/>
</dbReference>
<comment type="similarity">
    <text evidence="1">Belongs to the inositol phosphokinase (IPK) family.</text>
</comment>
<organism evidence="4 5">
    <name type="scientific">Ditylenchus destructor</name>
    <dbReference type="NCBI Taxonomy" id="166010"/>
    <lineage>
        <taxon>Eukaryota</taxon>
        <taxon>Metazoa</taxon>
        <taxon>Ecdysozoa</taxon>
        <taxon>Nematoda</taxon>
        <taxon>Chromadorea</taxon>
        <taxon>Rhabditida</taxon>
        <taxon>Tylenchina</taxon>
        <taxon>Tylenchomorpha</taxon>
        <taxon>Sphaerularioidea</taxon>
        <taxon>Anguinidae</taxon>
        <taxon>Anguininae</taxon>
        <taxon>Ditylenchus</taxon>
    </lineage>
</organism>
<dbReference type="GO" id="GO:0016301">
    <property type="term" value="F:kinase activity"/>
    <property type="evidence" value="ECO:0007669"/>
    <property type="project" value="UniProtKB-KW"/>
</dbReference>
<sequence>MKERKLKPFIPTLLGYKEHGEACFVELEDLTHTFDIAKRTLLDIKIGCRSYTRMEAASNKKCTDMYMKAVNLAPHALSVAEHTDMAITKAKYLKLRDDCSTSSKFGFRIEASRVRFFLGCIVLEIMFSSRL</sequence>
<gene>
    <name evidence="4" type="ORF">DdX_13684</name>
</gene>
<dbReference type="SUPFAM" id="SSF56104">
    <property type="entry name" value="SAICAR synthase-like"/>
    <property type="match status" value="1"/>
</dbReference>
<keyword evidence="2" id="KW-0808">Transferase</keyword>
<accession>A0AAD4MW24</accession>